<keyword evidence="2" id="KW-1133">Transmembrane helix</keyword>
<dbReference type="Proteomes" id="UP000177069">
    <property type="component" value="Unassembled WGS sequence"/>
</dbReference>
<accession>A0A1F5G0F0</accession>
<protein>
    <recommendedName>
        <fullName evidence="3">Baseplate protein J-like barrel domain-containing protein</fullName>
    </recommendedName>
</protein>
<dbReference type="Pfam" id="PF04865">
    <property type="entry name" value="Baseplate_J"/>
    <property type="match status" value="1"/>
</dbReference>
<keyword evidence="2" id="KW-0812">Transmembrane</keyword>
<evidence type="ECO:0000256" key="2">
    <source>
        <dbReference type="SAM" id="Phobius"/>
    </source>
</evidence>
<dbReference type="EMBL" id="MFBA01000030">
    <property type="protein sequence ID" value="OGD85317.1"/>
    <property type="molecule type" value="Genomic_DNA"/>
</dbReference>
<keyword evidence="2" id="KW-0472">Membrane</keyword>
<evidence type="ECO:0000256" key="1">
    <source>
        <dbReference type="SAM" id="MobiDB-lite"/>
    </source>
</evidence>
<reference evidence="4 5" key="1">
    <citation type="journal article" date="2016" name="Nat. Commun.">
        <title>Thousands of microbial genomes shed light on interconnected biogeochemical processes in an aquifer system.</title>
        <authorList>
            <person name="Anantharaman K."/>
            <person name="Brown C.T."/>
            <person name="Hug L.A."/>
            <person name="Sharon I."/>
            <person name="Castelle C.J."/>
            <person name="Probst A.J."/>
            <person name="Thomas B.C."/>
            <person name="Singh A."/>
            <person name="Wilkins M.J."/>
            <person name="Karaoz U."/>
            <person name="Brodie E.L."/>
            <person name="Williams K.H."/>
            <person name="Hubbard S.S."/>
            <person name="Banfield J.F."/>
        </authorList>
    </citation>
    <scope>NUCLEOTIDE SEQUENCE [LARGE SCALE GENOMIC DNA]</scope>
</reference>
<organism evidence="4 5">
    <name type="scientific">Candidatus Curtissbacteria bacterium RIFCSPHIGHO2_01_FULL_41_13</name>
    <dbReference type="NCBI Taxonomy" id="1797745"/>
    <lineage>
        <taxon>Bacteria</taxon>
        <taxon>Candidatus Curtissiibacteriota</taxon>
    </lineage>
</organism>
<feature type="transmembrane region" description="Helical" evidence="2">
    <location>
        <begin position="357"/>
        <end position="379"/>
    </location>
</feature>
<feature type="compositionally biased region" description="Low complexity" evidence="1">
    <location>
        <begin position="430"/>
        <end position="441"/>
    </location>
</feature>
<dbReference type="AlphaFoldDB" id="A0A1F5G0F0"/>
<sequence length="725" mass="79378">MASFNLLGNFFNRSLPKVSNYLSLTLTKDKVLATIWSFEGENIQILGFAHKTFANVENLVHQAAIVIDSSAEQAKTDVQDVVYGLSSNWFEDGKISKETASLLKKLSEDLELKAQAFVPLPAAINHFLKIEESITPHAVLIGIPGEFCEVCEIKNNKIADTKTFDSHPNLEKIKDLIKQLKTEESLPSRIIIYGISQDTQMAHEIQNATWQDLFTQEPRISFINDLELSKAVAYAQAADILGHDPVSSSLLSAPSIDLKNGESQKDQSKADNFGFIEGEDILQKEEVPEKPENLAAGKPEVYPSISSKKEDYAVEFEKSPQEEQASKKESLAEQFATVGWLPRFIEIIKEKSSLKKILVALILLIVLILVGASVLGRIVTKAEVIIEVNAKPQESAFNASVSTNGITDVSKQQLSGDEIDARSSGNQKAVTTGTKKVGNKTKGQVNVRNWTKDPKTFNSGTEILTGDGLKFTLDSDVNIASRSASPAISQVNVTAEDVGTKYNLGANTNFNIVGFDSTFYDAVNESAFSGGDEKQISVVSQDDMDKLSKALLESLSSKAKDDLKSKVAGKKIADDAITIQVTKKQFDKNVDEEASLVNLDMEVTASTIAYDENTLKESLSQLAAKDAPENLESKPQNIEILTISAKGTKNGLSLFGKFRANLTPKFDEDQLKAKIAAKSQKEVRAIIKEIPEVLDVDIKLSPNTFLFSSLPKDKAKIKFTFEVAK</sequence>
<evidence type="ECO:0000259" key="3">
    <source>
        <dbReference type="Pfam" id="PF04865"/>
    </source>
</evidence>
<evidence type="ECO:0000313" key="4">
    <source>
        <dbReference type="EMBL" id="OGD85317.1"/>
    </source>
</evidence>
<feature type="domain" description="Baseplate protein J-like barrel" evidence="3">
    <location>
        <begin position="455"/>
        <end position="531"/>
    </location>
</feature>
<gene>
    <name evidence="4" type="ORF">A2696_02490</name>
</gene>
<feature type="region of interest" description="Disordered" evidence="1">
    <location>
        <begin position="418"/>
        <end position="441"/>
    </location>
</feature>
<dbReference type="InterPro" id="IPR006949">
    <property type="entry name" value="Barrel_Baseplate_J-like"/>
</dbReference>
<comment type="caution">
    <text evidence="4">The sequence shown here is derived from an EMBL/GenBank/DDBJ whole genome shotgun (WGS) entry which is preliminary data.</text>
</comment>
<proteinExistence type="predicted"/>
<name>A0A1F5G0F0_9BACT</name>
<evidence type="ECO:0000313" key="5">
    <source>
        <dbReference type="Proteomes" id="UP000177069"/>
    </source>
</evidence>